<evidence type="ECO:0000256" key="4">
    <source>
        <dbReference type="ARBA" id="ARBA00022840"/>
    </source>
</evidence>
<dbReference type="SFLD" id="SFLDG00002">
    <property type="entry name" value="C1.7:_P-type_atpase_like"/>
    <property type="match status" value="1"/>
</dbReference>
<feature type="transmembrane region" description="Helical" evidence="7">
    <location>
        <begin position="610"/>
        <end position="632"/>
    </location>
</feature>
<comment type="similarity">
    <text evidence="8">Belongs to the cation transport ATPase (P-type) (TC 3.A.3) family. Type IA subfamily.</text>
</comment>
<dbReference type="Pfam" id="PF02669">
    <property type="entry name" value="KdpC"/>
    <property type="match status" value="1"/>
</dbReference>
<comment type="function">
    <text evidence="8">Part of the high-affinity ATP-driven potassium transport (or Kdp) system, which catalyzes the hydrolysis of ATP coupled with the electrogenic transport of potassium into the cytoplasm. This subunit is responsible for energy coupling to the transport system and for the release of the potassium ions to the cytoplasm.</text>
</comment>
<feature type="binding site" evidence="8">
    <location>
        <position position="518"/>
    </location>
    <ligand>
        <name>Mg(2+)</name>
        <dbReference type="ChEBI" id="CHEBI:18420"/>
    </ligand>
</feature>
<keyword evidence="8" id="KW-1278">Translocase</keyword>
<evidence type="ECO:0000256" key="2">
    <source>
        <dbReference type="ARBA" id="ARBA00022692"/>
    </source>
</evidence>
<feature type="binding site" evidence="8">
    <location>
        <position position="514"/>
    </location>
    <ligand>
        <name>Mg(2+)</name>
        <dbReference type="ChEBI" id="CHEBI:18420"/>
    </ligand>
</feature>
<dbReference type="Pfam" id="PF00702">
    <property type="entry name" value="Hydrolase"/>
    <property type="match status" value="1"/>
</dbReference>
<gene>
    <name evidence="8 11" type="primary">kdpB</name>
    <name evidence="7" type="synonym">kdpC</name>
    <name evidence="11" type="ORF">ENKNEFLB_00758</name>
</gene>
<feature type="binding site" evidence="8">
    <location>
        <begin position="368"/>
        <end position="375"/>
    </location>
    <ligand>
        <name>ATP</name>
        <dbReference type="ChEBI" id="CHEBI:30616"/>
    </ligand>
</feature>
<feature type="region of interest" description="Disordered" evidence="9">
    <location>
        <begin position="657"/>
        <end position="677"/>
    </location>
</feature>
<feature type="binding site" evidence="8">
    <location>
        <position position="345"/>
    </location>
    <ligand>
        <name>ATP</name>
        <dbReference type="ChEBI" id="CHEBI:30616"/>
    </ligand>
</feature>
<keyword evidence="8" id="KW-0597">Phosphoprotein</keyword>
<evidence type="ECO:0000259" key="10">
    <source>
        <dbReference type="Pfam" id="PF00122"/>
    </source>
</evidence>
<keyword evidence="12" id="KW-1185">Reference proteome</keyword>
<dbReference type="PANTHER" id="PTHR43743:SF1">
    <property type="entry name" value="POTASSIUM-TRANSPORTING ATPASE ATP-BINDING SUBUNIT"/>
    <property type="match status" value="1"/>
</dbReference>
<evidence type="ECO:0000256" key="5">
    <source>
        <dbReference type="ARBA" id="ARBA00022989"/>
    </source>
</evidence>
<name>A0ABX8ED40_9ACTN</name>
<keyword evidence="5 7" id="KW-1133">Transmembrane helix</keyword>
<comment type="similarity">
    <text evidence="7">Belongs to the KdpC family.</text>
</comment>
<feature type="transmembrane region" description="Helical" evidence="7">
    <location>
        <begin position="580"/>
        <end position="598"/>
    </location>
</feature>
<dbReference type="HAMAP" id="MF_00276">
    <property type="entry name" value="KdpC"/>
    <property type="match status" value="1"/>
</dbReference>
<sequence length="889" mass="91844">MSTDVRPPAPARSSMLTPAQLREAVPGALRKLDPRALVATPVMLVVEAGAVLTTVLSVLDPSVLGWSVTVWLWLTVLFGNLAESVAEGRGKAQAASLRALQEETTARRRGPDGSTEEVPSTVLRTGDLVVVEAGERIPGDGDVVEGVASVDESAVTGESAPVIRESGGDRSAVTGGTIVLSDRIVVRITSDPGQSFVDRMIAMVEGSQRQRTPNEIALGVLLSALTIVFVAVVGSLYFVADYSDAGQSVLVLTALLVCLIPTTIGALLSAIGIAGMDRLVRRNVLAMSGRAVEAAGDVDVLLLDKTGTITYGNRQASEVLTLTGVPREELLDAALLSSLADETPEGRSIVALIGEGRDVPAGATLVEFSATTRMSGLDAEGRRVRKGAASSAVQWVRDSGGQTSAEVDDLVGRVSASGGTPLVVAEQRGTDPARLLGVIHLKDVVKDGIKERFEELRAMGIRTVMITGDNAVTAQAIAEEAGVDDFLAEATPEDKMALIRKEQAGGRMVAMCGDGTNDAPALAQADVGVAMNTGTSAAKEAGNMVDLDSDPTKLIDVVEIGKQLLITRGALTTFSVANDVAKYFAILPAMFVVAFPGLDVLNVMRLSSPGSAILSAVVFNALIIVALIPLALRGVAYRPAAASDLLRRNLLVYGLGGSSRPSWASSSSTSSSPSSQDCDPTMLKDVYALFRQSLAGLRLLLAATVLVGVAYPLAVTGVAAVALPWQARGSLVTADGERTTDPAEAVGSALVGQAVVGLADGTPLFHPRPSAAGDGWDMLSTYGSNYGPESPELVAAITERQAEVAEREGVAPGDVPADAVTASASGLDADISPEYAALQVPRVAAATGLSEEEVRDLVAEHTSGRTAGVLGEPRVNVLLLNLAVRGLAG</sequence>
<evidence type="ECO:0000256" key="8">
    <source>
        <dbReference type="HAMAP-Rule" id="MF_00285"/>
    </source>
</evidence>
<evidence type="ECO:0000313" key="11">
    <source>
        <dbReference type="EMBL" id="QVT78381.1"/>
    </source>
</evidence>
<feature type="domain" description="P-type ATPase A" evidence="10">
    <location>
        <begin position="103"/>
        <end position="205"/>
    </location>
</feature>
<dbReference type="InterPro" id="IPR003820">
    <property type="entry name" value="KdpC"/>
</dbReference>
<dbReference type="Pfam" id="PF00122">
    <property type="entry name" value="E1-E2_ATPase"/>
    <property type="match status" value="1"/>
</dbReference>
<feature type="transmembrane region" description="Helical" evidence="7">
    <location>
        <begin position="216"/>
        <end position="238"/>
    </location>
</feature>
<dbReference type="InterPro" id="IPR044492">
    <property type="entry name" value="P_typ_ATPase_HD_dom"/>
</dbReference>
<dbReference type="PROSITE" id="PS01229">
    <property type="entry name" value="COF_2"/>
    <property type="match status" value="1"/>
</dbReference>
<evidence type="ECO:0000256" key="9">
    <source>
        <dbReference type="SAM" id="MobiDB-lite"/>
    </source>
</evidence>
<keyword evidence="8" id="KW-0479">Metal-binding</keyword>
<feature type="active site" description="4-aspartylphosphate intermediate" evidence="8">
    <location>
        <position position="304"/>
    </location>
</feature>
<dbReference type="GO" id="GO:0005524">
    <property type="term" value="F:ATP binding"/>
    <property type="evidence" value="ECO:0007669"/>
    <property type="project" value="UniProtKB-KW"/>
</dbReference>
<evidence type="ECO:0000256" key="7">
    <source>
        <dbReference type="HAMAP-Rule" id="MF_00276"/>
    </source>
</evidence>
<evidence type="ECO:0000256" key="3">
    <source>
        <dbReference type="ARBA" id="ARBA00022741"/>
    </source>
</evidence>
<dbReference type="InterPro" id="IPR059000">
    <property type="entry name" value="ATPase_P-type_domA"/>
</dbReference>
<keyword evidence="7" id="KW-0630">Potassium</keyword>
<dbReference type="Proteomes" id="UP000679307">
    <property type="component" value="Chromosome"/>
</dbReference>
<keyword evidence="7" id="KW-0406">Ion transport</keyword>
<feature type="region of interest" description="Disordered" evidence="9">
    <location>
        <begin position="101"/>
        <end position="120"/>
    </location>
</feature>
<evidence type="ECO:0000313" key="12">
    <source>
        <dbReference type="Proteomes" id="UP000679307"/>
    </source>
</evidence>
<comment type="subcellular location">
    <subcellularLocation>
        <location evidence="8">Cell membrane</location>
        <topology evidence="8">Multi-pass membrane protein</topology>
    </subcellularLocation>
    <subcellularLocation>
        <location evidence="7">Cell membrane</location>
        <topology evidence="7">Single-pass membrane protein</topology>
    </subcellularLocation>
    <subcellularLocation>
        <location evidence="1">Membrane</location>
        <topology evidence="1">Multi-pass membrane protein</topology>
    </subcellularLocation>
</comment>
<dbReference type="SFLD" id="SFLDF00027">
    <property type="entry name" value="p-type_atpase"/>
    <property type="match status" value="1"/>
</dbReference>
<comment type="function">
    <text evidence="7">Part of the high-affinity ATP-driven potassium transport (or Kdp) system, which catalyzes the hydrolysis of ATP coupled with the electrogenic transport of potassium into the cytoplasm. This subunit acts as a catalytic chaperone that increases the ATP-binding affinity of the ATP-hydrolyzing subunit KdpB by the formation of a transient KdpB/KdpC/ATP ternary complex.</text>
</comment>
<organism evidence="11 12">
    <name type="scientific">Nocardioides aquaticus</name>
    <dbReference type="NCBI Taxonomy" id="160826"/>
    <lineage>
        <taxon>Bacteria</taxon>
        <taxon>Bacillati</taxon>
        <taxon>Actinomycetota</taxon>
        <taxon>Actinomycetes</taxon>
        <taxon>Propionibacteriales</taxon>
        <taxon>Nocardioidaceae</taxon>
        <taxon>Nocardioides</taxon>
    </lineage>
</organism>
<keyword evidence="2 7" id="KW-0812">Transmembrane</keyword>
<keyword evidence="3 7" id="KW-0547">Nucleotide-binding</keyword>
<dbReference type="InterPro" id="IPR018303">
    <property type="entry name" value="ATPase_P-typ_P_site"/>
</dbReference>
<feature type="transmembrane region" description="Helical" evidence="7">
    <location>
        <begin position="36"/>
        <end position="57"/>
    </location>
</feature>
<dbReference type="InterPro" id="IPR001757">
    <property type="entry name" value="P_typ_ATPase"/>
</dbReference>
<dbReference type="SFLD" id="SFLDS00003">
    <property type="entry name" value="Haloacid_Dehalogenase"/>
    <property type="match status" value="1"/>
</dbReference>
<feature type="transmembrane region" description="Helical" evidence="7">
    <location>
        <begin position="250"/>
        <end position="273"/>
    </location>
</feature>
<keyword evidence="4 7" id="KW-0067">ATP-binding</keyword>
<comment type="subunit">
    <text evidence="7">The system is composed of three essential subunits: KdpA, KdpB and KdpC.</text>
</comment>
<keyword evidence="8" id="KW-0460">Magnesium</keyword>
<reference evidence="11 12" key="1">
    <citation type="submission" date="2021-05" db="EMBL/GenBank/DDBJ databases">
        <title>Complete genome of Nocardioides aquaticus KCTC 9944T isolated from meromictic and hypersaline Ekho Lake, Antarctica.</title>
        <authorList>
            <person name="Hwang K."/>
            <person name="Kim K.M."/>
            <person name="Choe H."/>
        </authorList>
    </citation>
    <scope>NUCLEOTIDE SEQUENCE [LARGE SCALE GENOMIC DNA]</scope>
    <source>
        <strain evidence="11 12">KCTC 9944</strain>
    </source>
</reference>
<dbReference type="PROSITE" id="PS00154">
    <property type="entry name" value="ATPASE_E1_E2"/>
    <property type="match status" value="1"/>
</dbReference>
<dbReference type="NCBIfam" id="TIGR01497">
    <property type="entry name" value="kdpB"/>
    <property type="match status" value="1"/>
</dbReference>
<dbReference type="PANTHER" id="PTHR43743">
    <property type="entry name" value="POTASSIUM-TRANSPORTING ATPASE ATP-BINDING SUBUNIT"/>
    <property type="match status" value="1"/>
</dbReference>
<feature type="binding site" evidence="8">
    <location>
        <position position="386"/>
    </location>
    <ligand>
        <name>ATP</name>
        <dbReference type="ChEBI" id="CHEBI:30616"/>
    </ligand>
</feature>
<feature type="binding site" evidence="8">
    <location>
        <position position="341"/>
    </location>
    <ligand>
        <name>ATP</name>
        <dbReference type="ChEBI" id="CHEBI:30616"/>
    </ligand>
</feature>
<dbReference type="EMBL" id="CP075371">
    <property type="protein sequence ID" value="QVT78381.1"/>
    <property type="molecule type" value="Genomic_DNA"/>
</dbReference>
<feature type="compositionally biased region" description="Basic and acidic residues" evidence="9">
    <location>
        <begin position="101"/>
        <end position="111"/>
    </location>
</feature>
<feature type="transmembrane region" description="Helical" evidence="7">
    <location>
        <begin position="63"/>
        <end position="82"/>
    </location>
</feature>
<dbReference type="EC" id="7.2.2.6" evidence="8"/>
<evidence type="ECO:0000256" key="6">
    <source>
        <dbReference type="ARBA" id="ARBA00023136"/>
    </source>
</evidence>
<dbReference type="NCBIfam" id="TIGR01494">
    <property type="entry name" value="ATPase_P-type"/>
    <property type="match status" value="2"/>
</dbReference>
<comment type="catalytic activity">
    <reaction evidence="8">
        <text>K(+)(out) + ATP + H2O = K(+)(in) + ADP + phosphate + H(+)</text>
        <dbReference type="Rhea" id="RHEA:16777"/>
        <dbReference type="ChEBI" id="CHEBI:15377"/>
        <dbReference type="ChEBI" id="CHEBI:15378"/>
        <dbReference type="ChEBI" id="CHEBI:29103"/>
        <dbReference type="ChEBI" id="CHEBI:30616"/>
        <dbReference type="ChEBI" id="CHEBI:43474"/>
        <dbReference type="ChEBI" id="CHEBI:456216"/>
        <dbReference type="EC" id="7.2.2.6"/>
    </reaction>
</comment>
<proteinExistence type="inferred from homology"/>
<accession>A0ABX8ED40</accession>
<keyword evidence="7" id="KW-0633">Potassium transport</keyword>
<feature type="transmembrane region" description="Helical" evidence="7">
    <location>
        <begin position="699"/>
        <end position="725"/>
    </location>
</feature>
<keyword evidence="6 7" id="KW-0472">Membrane</keyword>
<dbReference type="InterPro" id="IPR006391">
    <property type="entry name" value="P-type_ATPase_bsu_IA"/>
</dbReference>
<keyword evidence="7" id="KW-1003">Cell membrane</keyword>
<dbReference type="HAMAP" id="MF_00285">
    <property type="entry name" value="KdpB"/>
    <property type="match status" value="1"/>
</dbReference>
<evidence type="ECO:0000256" key="1">
    <source>
        <dbReference type="ARBA" id="ARBA00004141"/>
    </source>
</evidence>
<feature type="compositionally biased region" description="Low complexity" evidence="9">
    <location>
        <begin position="658"/>
        <end position="675"/>
    </location>
</feature>
<protein>
    <recommendedName>
        <fullName evidence="7 8">Multifunctional fusion protein</fullName>
    </recommendedName>
    <domain>
        <recommendedName>
            <fullName evidence="8">Potassium-transporting ATPase ATP-binding subunit</fullName>
            <ecNumber evidence="8">7.2.2.6</ecNumber>
        </recommendedName>
        <alternativeName>
            <fullName evidence="8">ATP phosphohydrolase [potassium-transporting] B chain</fullName>
        </alternativeName>
        <alternativeName>
            <fullName evidence="8">Potassium-binding and translocating subunit B</fullName>
        </alternativeName>
        <alternativeName>
            <fullName evidence="8">Potassium-translocating ATPase B chain</fullName>
        </alternativeName>
    </domain>
    <domain>
        <recommendedName>
            <fullName evidence="7">Potassium-transporting ATPase KdpC subunit</fullName>
        </recommendedName>
        <alternativeName>
            <fullName evidence="7">ATP phosphohydrolase [potassium-transporting] C chain</fullName>
        </alternativeName>
        <alternativeName>
            <fullName evidence="7">Potassium-binding and translocating subunit C</fullName>
        </alternativeName>
        <alternativeName>
            <fullName evidence="7">Potassium-translocating ATPase C chain</fullName>
        </alternativeName>
    </domain>
</protein>
<comment type="caution">
    <text evidence="7">Lacks conserved residue(s) required for the propagation of feature annotation.</text>
</comment>
<keyword evidence="7" id="KW-0813">Transport</keyword>